<dbReference type="PANTHER" id="PTHR21683">
    <property type="entry name" value="COILED-COIL DOMAIN-CONTAINING PROTEIN 42 LIKE-2-LIKE-RELATED"/>
    <property type="match status" value="1"/>
</dbReference>
<feature type="compositionally biased region" description="Basic and acidic residues" evidence="2">
    <location>
        <begin position="275"/>
        <end position="296"/>
    </location>
</feature>
<dbReference type="EMBL" id="FLQU01000161">
    <property type="protein sequence ID" value="SBS81483.1"/>
    <property type="molecule type" value="Genomic_DNA"/>
</dbReference>
<evidence type="ECO:0008006" key="5">
    <source>
        <dbReference type="Google" id="ProtNLM"/>
    </source>
</evidence>
<gene>
    <name evidence="3" type="ORF">POVCU2_0010550</name>
</gene>
<evidence type="ECO:0000256" key="1">
    <source>
        <dbReference type="SAM" id="Coils"/>
    </source>
</evidence>
<dbReference type="InterPro" id="IPR051147">
    <property type="entry name" value="CFAP_domain-containing"/>
</dbReference>
<accession>A0A1A8VLL8</accession>
<name>A0A1A8VLL8_PLAOA</name>
<evidence type="ECO:0000256" key="2">
    <source>
        <dbReference type="SAM" id="MobiDB-lite"/>
    </source>
</evidence>
<dbReference type="PANTHER" id="PTHR21683:SF3">
    <property type="entry name" value="CILIA AND FLAGELLA ASSOCIATED PROTEIN 100"/>
    <property type="match status" value="1"/>
</dbReference>
<feature type="coiled-coil region" evidence="1">
    <location>
        <begin position="216"/>
        <end position="250"/>
    </location>
</feature>
<dbReference type="AlphaFoldDB" id="A0A1A8VLL8"/>
<dbReference type="GO" id="GO:0005856">
    <property type="term" value="C:cytoskeleton"/>
    <property type="evidence" value="ECO:0007669"/>
    <property type="project" value="UniProtKB-ARBA"/>
</dbReference>
<dbReference type="Proteomes" id="UP000078560">
    <property type="component" value="Unassembled WGS sequence"/>
</dbReference>
<feature type="region of interest" description="Disordered" evidence="2">
    <location>
        <begin position="254"/>
        <end position="303"/>
    </location>
</feature>
<feature type="coiled-coil region" evidence="1">
    <location>
        <begin position="334"/>
        <end position="396"/>
    </location>
</feature>
<evidence type="ECO:0000313" key="3">
    <source>
        <dbReference type="EMBL" id="SBS81483.1"/>
    </source>
</evidence>
<keyword evidence="1" id="KW-0175">Coiled coil</keyword>
<proteinExistence type="predicted"/>
<sequence>MDEDEFYNNLEALIEESKRQVYLERVLETIQEKSKKYPCYNYTSLVIPSDSSSENGYGTSNDIGEMLHLHKDDEMDALKQRLSERKGRRRTGGNEKCRKVNERTWSCERNKQLTKKTNRENTKRSRKNRGNIRDFINLEKEIFIARTLMYKKKGKLDDIYDYINRKEKIIGNLNKNMHRESARFQESLVQNFKRTEDLIRKFEEISARKRKRKNQAQLLNIEISKLDVELEKKEEKIKELDKYKKFLNKLASSDKLEDNPTDNTDKWVGQNGGEDYEKGGKDGKDGKDEKDGKDGKDGDEDGDNFTKKMQKYINNSQLLIDSFNLLEENHLQLIDDTQNAEYELEENEKKYEEKKKNIVTKHNEIDIKIEKVYNTIKQYKGKITEHELALKNCKEHISFENINNKIDYICNQFSYDMNSNEIMKKLQIVENKIYSYIAILTKYTEENSQLVYAYQREREQERRKQMRFEINLDRKGNKQNRQSKKANNKALAANLKDENSQLVYAYQREREQERRKQMRFEINLDRKGNKQNRQSKKANNKALAANLKDSSPYALLSVHKHPKIGSTTNFGKITSPKFQLMQSSAMQQIYI</sequence>
<evidence type="ECO:0000313" key="4">
    <source>
        <dbReference type="Proteomes" id="UP000078560"/>
    </source>
</evidence>
<organism evidence="3 4">
    <name type="scientific">Plasmodium ovale curtisi</name>
    <dbReference type="NCBI Taxonomy" id="864141"/>
    <lineage>
        <taxon>Eukaryota</taxon>
        <taxon>Sar</taxon>
        <taxon>Alveolata</taxon>
        <taxon>Apicomplexa</taxon>
        <taxon>Aconoidasida</taxon>
        <taxon>Haemosporida</taxon>
        <taxon>Plasmodiidae</taxon>
        <taxon>Plasmodium</taxon>
        <taxon>Plasmodium (Plasmodium)</taxon>
    </lineage>
</organism>
<protein>
    <recommendedName>
        <fullName evidence="5">DUF4200 domain-containing protein</fullName>
    </recommendedName>
</protein>
<reference evidence="4" key="1">
    <citation type="submission" date="2016-05" db="EMBL/GenBank/DDBJ databases">
        <authorList>
            <person name="Naeem Raeece"/>
        </authorList>
    </citation>
    <scope>NUCLEOTIDE SEQUENCE [LARGE SCALE GENOMIC DNA]</scope>
</reference>